<keyword evidence="6" id="KW-1185">Reference proteome</keyword>
<comment type="similarity">
    <text evidence="3">Belongs to the SAAL1 family.</text>
</comment>
<keyword evidence="2" id="KW-0539">Nucleus</keyword>
<proteinExistence type="inferred from homology"/>
<feature type="region of interest" description="Disordered" evidence="4">
    <location>
        <begin position="66"/>
        <end position="86"/>
    </location>
</feature>
<dbReference type="STRING" id="3659.A0A0A0KDI1"/>
<reference evidence="5 6" key="2">
    <citation type="journal article" date="2009" name="PLoS ONE">
        <title>An integrated genetic and cytogenetic map of the cucumber genome.</title>
        <authorList>
            <person name="Ren Y."/>
            <person name="Zhang Z."/>
            <person name="Liu J."/>
            <person name="Staub J.E."/>
            <person name="Han Y."/>
            <person name="Cheng Z."/>
            <person name="Li X."/>
            <person name="Lu J."/>
            <person name="Miao H."/>
            <person name="Kang H."/>
            <person name="Xie B."/>
            <person name="Gu X."/>
            <person name="Wang X."/>
            <person name="Du Y."/>
            <person name="Jin W."/>
            <person name="Huang S."/>
        </authorList>
    </citation>
    <scope>NUCLEOTIDE SEQUENCE [LARGE SCALE GENOMIC DNA]</scope>
    <source>
        <strain evidence="6">cv. 9930</strain>
    </source>
</reference>
<evidence type="ECO:0000313" key="6">
    <source>
        <dbReference type="Proteomes" id="UP000029981"/>
    </source>
</evidence>
<dbReference type="InterPro" id="IPR016024">
    <property type="entry name" value="ARM-type_fold"/>
</dbReference>
<reference evidence="5 6" key="4">
    <citation type="journal article" date="2011" name="BMC Genomics">
        <title>RNA-Seq improves annotation of protein-coding genes in the cucumber genome.</title>
        <authorList>
            <person name="Li Z."/>
            <person name="Zhang Z."/>
            <person name="Yan P."/>
            <person name="Huang S."/>
            <person name="Fei Z."/>
            <person name="Lin K."/>
        </authorList>
    </citation>
    <scope>NUCLEOTIDE SEQUENCE [LARGE SCALE GENOMIC DNA]</scope>
    <source>
        <strain evidence="6">cv. 9930</strain>
    </source>
</reference>
<protein>
    <submittedName>
        <fullName evidence="5">Uncharacterized protein</fullName>
    </submittedName>
</protein>
<dbReference type="OrthoDB" id="2156856at2759"/>
<dbReference type="KEGG" id="csv:101215373"/>
<evidence type="ECO:0000256" key="2">
    <source>
        <dbReference type="ARBA" id="ARBA00023242"/>
    </source>
</evidence>
<evidence type="ECO:0000256" key="3">
    <source>
        <dbReference type="ARBA" id="ARBA00038401"/>
    </source>
</evidence>
<dbReference type="eggNOG" id="ENOG502QTWY">
    <property type="taxonomic scope" value="Eukaryota"/>
</dbReference>
<name>A0A0A0KDI1_CUCSA</name>
<organism evidence="5 6">
    <name type="scientific">Cucumis sativus</name>
    <name type="common">Cucumber</name>
    <dbReference type="NCBI Taxonomy" id="3659"/>
    <lineage>
        <taxon>Eukaryota</taxon>
        <taxon>Viridiplantae</taxon>
        <taxon>Streptophyta</taxon>
        <taxon>Embryophyta</taxon>
        <taxon>Tracheophyta</taxon>
        <taxon>Spermatophyta</taxon>
        <taxon>Magnoliopsida</taxon>
        <taxon>eudicotyledons</taxon>
        <taxon>Gunneridae</taxon>
        <taxon>Pentapetalae</taxon>
        <taxon>rosids</taxon>
        <taxon>fabids</taxon>
        <taxon>Cucurbitales</taxon>
        <taxon>Cucurbitaceae</taxon>
        <taxon>Benincaseae</taxon>
        <taxon>Cucumis</taxon>
    </lineage>
</organism>
<dbReference type="SUPFAM" id="SSF48371">
    <property type="entry name" value="ARM repeat"/>
    <property type="match status" value="1"/>
</dbReference>
<reference evidence="5 6" key="3">
    <citation type="journal article" date="2010" name="BMC Genomics">
        <title>Transcriptome sequencing and comparative analysis of cucumber flowers with different sex types.</title>
        <authorList>
            <person name="Guo S."/>
            <person name="Zheng Y."/>
            <person name="Joung J.G."/>
            <person name="Liu S."/>
            <person name="Zhang Z."/>
            <person name="Crasta O.R."/>
            <person name="Sobral B.W."/>
            <person name="Xu Y."/>
            <person name="Huang S."/>
            <person name="Fei Z."/>
        </authorList>
    </citation>
    <scope>NUCLEOTIDE SEQUENCE [LARGE SCALE GENOMIC DNA]</scope>
    <source>
        <strain evidence="6">cv. 9930</strain>
    </source>
</reference>
<dbReference type="Gramene" id="KGN46904">
    <property type="protein sequence ID" value="KGN46904"/>
    <property type="gene ID" value="Csa_6G149940"/>
</dbReference>
<dbReference type="EMBL" id="CM002927">
    <property type="protein sequence ID" value="KGN46904.1"/>
    <property type="molecule type" value="Genomic_DNA"/>
</dbReference>
<reference evidence="5 6" key="1">
    <citation type="journal article" date="2009" name="Nat. Genet.">
        <title>The genome of the cucumber, Cucumis sativus L.</title>
        <authorList>
            <person name="Huang S."/>
            <person name="Li R."/>
            <person name="Zhang Z."/>
            <person name="Li L."/>
            <person name="Gu X."/>
            <person name="Fan W."/>
            <person name="Lucas W.J."/>
            <person name="Wang X."/>
            <person name="Xie B."/>
            <person name="Ni P."/>
            <person name="Ren Y."/>
            <person name="Zhu H."/>
            <person name="Li J."/>
            <person name="Lin K."/>
            <person name="Jin W."/>
            <person name="Fei Z."/>
            <person name="Li G."/>
            <person name="Staub J."/>
            <person name="Kilian A."/>
            <person name="van der Vossen E.A."/>
            <person name="Wu Y."/>
            <person name="Guo J."/>
            <person name="He J."/>
            <person name="Jia Z."/>
            <person name="Ren Y."/>
            <person name="Tian G."/>
            <person name="Lu Y."/>
            <person name="Ruan J."/>
            <person name="Qian W."/>
            <person name="Wang M."/>
            <person name="Huang Q."/>
            <person name="Li B."/>
            <person name="Xuan Z."/>
            <person name="Cao J."/>
            <person name="Asan"/>
            <person name="Wu Z."/>
            <person name="Zhang J."/>
            <person name="Cai Q."/>
            <person name="Bai Y."/>
            <person name="Zhao B."/>
            <person name="Han Y."/>
            <person name="Li Y."/>
            <person name="Li X."/>
            <person name="Wang S."/>
            <person name="Shi Q."/>
            <person name="Liu S."/>
            <person name="Cho W.K."/>
            <person name="Kim J.Y."/>
            <person name="Xu Y."/>
            <person name="Heller-Uszynska K."/>
            <person name="Miao H."/>
            <person name="Cheng Z."/>
            <person name="Zhang S."/>
            <person name="Wu J."/>
            <person name="Yang Y."/>
            <person name="Kang H."/>
            <person name="Li M."/>
            <person name="Liang H."/>
            <person name="Ren X."/>
            <person name="Shi Z."/>
            <person name="Wen M."/>
            <person name="Jian M."/>
            <person name="Yang H."/>
            <person name="Zhang G."/>
            <person name="Yang Z."/>
            <person name="Chen R."/>
            <person name="Liu S."/>
            <person name="Li J."/>
            <person name="Ma L."/>
            <person name="Liu H."/>
            <person name="Zhou Y."/>
            <person name="Zhao J."/>
            <person name="Fang X."/>
            <person name="Li G."/>
            <person name="Fang L."/>
            <person name="Li Y."/>
            <person name="Liu D."/>
            <person name="Zheng H."/>
            <person name="Zhang Y."/>
            <person name="Qin N."/>
            <person name="Li Z."/>
            <person name="Yang G."/>
            <person name="Yang S."/>
            <person name="Bolund L."/>
            <person name="Kristiansen K."/>
            <person name="Zheng H."/>
            <person name="Li S."/>
            <person name="Zhang X."/>
            <person name="Yang H."/>
            <person name="Wang J."/>
            <person name="Sun R."/>
            <person name="Zhang B."/>
            <person name="Jiang S."/>
            <person name="Wang J."/>
            <person name="Du Y."/>
            <person name="Li S."/>
        </authorList>
    </citation>
    <scope>NUCLEOTIDE SEQUENCE [LARGE SCALE GENOMIC DNA]</scope>
    <source>
        <strain evidence="6">cv. 9930</strain>
    </source>
</reference>
<sequence>MEVGSDLDPIEAELDADLEPVKDCNGPAHHPSAPFDEVFDISTTVDPSYIISLIRKLLPLNASNTRNSCGNGHDGGDTSVNKMDEGDGYVSGDQLFSSSGTVSKCLGIEIEDDSGKLADKEGEDEGACPKSEQLISSSEEKVWEEYGCILWDLSASRSQAELMVQNLVLEVLSANLMVSQSVRVMEISLGIIGNLACHEVPMKHIVAKSGLITTIVSQLFLDDAQCLCEVCRLLNTGLQSSECVIWAEALNSEHVLSRILWVSENTLNPQLIEKSVGLLSTIIESQQEIVHVLLSCLMKLGLSSVLFNLFSFEMKILTNERSAERHSILDVILRAVEALSGNEEHSRELCSNKELFQLVRDLVKLPDAFEVSSSCISAVVLIANILSDVPDLAFEMSQDLSFLQGLLDIFSFVGDDFEARDAVWSIIARILVRVQENVMSRPKLFEYVSLLVSKTDLIEDDLLDHCMTESNKEEDGMTSACTKSNSRCISLRRIISILNHWTASKDEGTDVRDEYCLEDVDVNRLLTCCSKHSEELAGMETHTP</sequence>
<dbReference type="InterPro" id="IPR052464">
    <property type="entry name" value="Synovial_Prolif_Regulator"/>
</dbReference>
<dbReference type="PANTHER" id="PTHR23424">
    <property type="entry name" value="SERUM AMYLOID A"/>
    <property type="match status" value="1"/>
</dbReference>
<evidence type="ECO:0000256" key="4">
    <source>
        <dbReference type="SAM" id="MobiDB-lite"/>
    </source>
</evidence>
<accession>A0A0A0KDI1</accession>
<evidence type="ECO:0000313" key="5">
    <source>
        <dbReference type="EMBL" id="KGN46904.1"/>
    </source>
</evidence>
<dbReference type="GO" id="GO:0005634">
    <property type="term" value="C:nucleus"/>
    <property type="evidence" value="ECO:0007669"/>
    <property type="project" value="UniProtKB-SubCell"/>
</dbReference>
<comment type="subcellular location">
    <subcellularLocation>
        <location evidence="1">Nucleus</location>
    </subcellularLocation>
</comment>
<gene>
    <name evidence="5" type="ORF">Csa_6G149940</name>
</gene>
<dbReference type="Gene3D" id="1.25.10.10">
    <property type="entry name" value="Leucine-rich Repeat Variant"/>
    <property type="match status" value="1"/>
</dbReference>
<dbReference type="PANTHER" id="PTHR23424:SF23">
    <property type="entry name" value="PROTEIN SAAL1"/>
    <property type="match status" value="1"/>
</dbReference>
<dbReference type="OMA" id="DPWEECG"/>
<dbReference type="InterPro" id="IPR011989">
    <property type="entry name" value="ARM-like"/>
</dbReference>
<evidence type="ECO:0000256" key="1">
    <source>
        <dbReference type="ARBA" id="ARBA00004123"/>
    </source>
</evidence>
<dbReference type="Proteomes" id="UP000029981">
    <property type="component" value="Chromosome 6"/>
</dbReference>
<dbReference type="AlphaFoldDB" id="A0A0A0KDI1"/>